<dbReference type="AlphaFoldDB" id="A3XHQ9"/>
<organism evidence="1 2">
    <name type="scientific">Leeuwenhoekiella blandensis (strain CECT 7118 / CCUG 51940 / KCTC 22103 / MED217)</name>
    <name type="common">Flavobacterium sp. (strain MED217)</name>
    <dbReference type="NCBI Taxonomy" id="398720"/>
    <lineage>
        <taxon>Bacteria</taxon>
        <taxon>Pseudomonadati</taxon>
        <taxon>Bacteroidota</taxon>
        <taxon>Flavobacteriia</taxon>
        <taxon>Flavobacteriales</taxon>
        <taxon>Flavobacteriaceae</taxon>
        <taxon>Leeuwenhoekiella</taxon>
    </lineage>
</organism>
<name>A3XHQ9_LEEBM</name>
<protein>
    <submittedName>
        <fullName evidence="1">Uncharacterized protein</fullName>
    </submittedName>
</protein>
<sequence length="76" mass="8229">MATVSARALAEAMENTVAKFAGAEVSTTTVEYWFRDELKRIYSLGVPGGRVRYNHSANPGDISEYVVTIGGKDSCL</sequence>
<dbReference type="RefSeq" id="WP_009781665.1">
    <property type="nucleotide sequence ID" value="NZ_CH672395.1"/>
</dbReference>
<dbReference type="HOGENOM" id="CLU_2649984_0_0_10"/>
<reference evidence="1 2" key="1">
    <citation type="journal article" date="2007" name="Nature">
        <title>Light stimulates growth of proteorhodopsin-containing marine Flavobacteria.</title>
        <authorList>
            <person name="Gomez-Consarnau L."/>
            <person name="Gonzalez J.M."/>
            <person name="Coll-Llado M."/>
            <person name="Gourdon P."/>
            <person name="Pascher T."/>
            <person name="Neutze R."/>
            <person name="Pedros-Alio C."/>
            <person name="Pinhassi J."/>
        </authorList>
    </citation>
    <scope>NUCLEOTIDE SEQUENCE [LARGE SCALE GENOMIC DNA]</scope>
    <source>
        <strain evidence="1 2">MED217</strain>
    </source>
</reference>
<dbReference type="STRING" id="398720.MED217_16625"/>
<gene>
    <name evidence="1" type="ORF">MED217_16625</name>
</gene>
<proteinExistence type="predicted"/>
<comment type="caution">
    <text evidence="1">The sequence shown here is derived from an EMBL/GenBank/DDBJ whole genome shotgun (WGS) entry which is preliminary data.</text>
</comment>
<evidence type="ECO:0000313" key="2">
    <source>
        <dbReference type="Proteomes" id="UP000001601"/>
    </source>
</evidence>
<keyword evidence="2" id="KW-1185">Reference proteome</keyword>
<dbReference type="EMBL" id="AANC01000001">
    <property type="protein sequence ID" value="EAQ51186.1"/>
    <property type="molecule type" value="Genomic_DNA"/>
</dbReference>
<dbReference type="Proteomes" id="UP000001601">
    <property type="component" value="Unassembled WGS sequence"/>
</dbReference>
<accession>A3XHQ9</accession>
<evidence type="ECO:0000313" key="1">
    <source>
        <dbReference type="EMBL" id="EAQ51186.1"/>
    </source>
</evidence>